<name>A0A096AVA2_9BACT</name>
<evidence type="ECO:0000313" key="3">
    <source>
        <dbReference type="Proteomes" id="UP000029614"/>
    </source>
</evidence>
<proteinExistence type="predicted"/>
<dbReference type="RefSeq" id="WP_004364400.1">
    <property type="nucleotide sequence ID" value="NZ_JRNU01000055.1"/>
</dbReference>
<protein>
    <submittedName>
        <fullName evidence="2">Uncharacterized protein</fullName>
    </submittedName>
</protein>
<dbReference type="Proteomes" id="UP000029614">
    <property type="component" value="Unassembled WGS sequence"/>
</dbReference>
<keyword evidence="3" id="KW-1185">Reference proteome</keyword>
<evidence type="ECO:0000313" key="2">
    <source>
        <dbReference type="EMBL" id="KGF51013.1"/>
    </source>
</evidence>
<comment type="caution">
    <text evidence="2">The sequence shown here is derived from an EMBL/GenBank/DDBJ whole genome shotgun (WGS) entry which is preliminary data.</text>
</comment>
<dbReference type="OrthoDB" id="1074223at2"/>
<feature type="transmembrane region" description="Helical" evidence="1">
    <location>
        <begin position="25"/>
        <end position="49"/>
    </location>
</feature>
<dbReference type="EMBL" id="JRNU01000055">
    <property type="protein sequence ID" value="KGF51013.1"/>
    <property type="molecule type" value="Genomic_DNA"/>
</dbReference>
<gene>
    <name evidence="2" type="ORF">HMPREF9302_09110</name>
</gene>
<evidence type="ECO:0000256" key="1">
    <source>
        <dbReference type="SAM" id="Phobius"/>
    </source>
</evidence>
<keyword evidence="1" id="KW-0812">Transmembrane</keyword>
<keyword evidence="1" id="KW-0472">Membrane</keyword>
<sequence>MKKETGIELRSEKVRSLLGEIPSPFLRWGTVIIVVIILVLLLVICIIPYPDLKSESILHYLLM</sequence>
<accession>A0A096AVA2</accession>
<organism evidence="2 3">
    <name type="scientific">Prevotella amnii DNF00058</name>
    <dbReference type="NCBI Taxonomy" id="1401066"/>
    <lineage>
        <taxon>Bacteria</taxon>
        <taxon>Pseudomonadati</taxon>
        <taxon>Bacteroidota</taxon>
        <taxon>Bacteroidia</taxon>
        <taxon>Bacteroidales</taxon>
        <taxon>Prevotellaceae</taxon>
        <taxon>Prevotella</taxon>
    </lineage>
</organism>
<dbReference type="AlphaFoldDB" id="A0A096AVA2"/>
<keyword evidence="1" id="KW-1133">Transmembrane helix</keyword>
<reference evidence="2 3" key="1">
    <citation type="submission" date="2014-07" db="EMBL/GenBank/DDBJ databases">
        <authorList>
            <person name="McCorrison J."/>
            <person name="Sanka R."/>
            <person name="Torralba M."/>
            <person name="Gillis M."/>
            <person name="Haft D.H."/>
            <person name="Methe B."/>
            <person name="Sutton G."/>
            <person name="Nelson K.E."/>
        </authorList>
    </citation>
    <scope>NUCLEOTIDE SEQUENCE [LARGE SCALE GENOMIC DNA]</scope>
    <source>
        <strain evidence="2 3">DNF00058</strain>
    </source>
</reference>